<evidence type="ECO:0000256" key="5">
    <source>
        <dbReference type="PROSITE-ProRule" id="PRU01248"/>
    </source>
</evidence>
<keyword evidence="9" id="KW-1185">Reference proteome</keyword>
<comment type="caution">
    <text evidence="8">The sequence shown here is derived from an EMBL/GenBank/DDBJ whole genome shotgun (WGS) entry which is preliminary data.</text>
</comment>
<evidence type="ECO:0000313" key="9">
    <source>
        <dbReference type="Proteomes" id="UP000557307"/>
    </source>
</evidence>
<feature type="domain" description="Core-binding (CB)" evidence="7">
    <location>
        <begin position="116"/>
        <end position="198"/>
    </location>
</feature>
<dbReference type="SUPFAM" id="SSF56349">
    <property type="entry name" value="DNA breaking-rejoining enzymes"/>
    <property type="match status" value="1"/>
</dbReference>
<proteinExistence type="inferred from homology"/>
<protein>
    <submittedName>
        <fullName evidence="8">Site-specific recombinase XerD</fullName>
    </submittedName>
</protein>
<dbReference type="Gene3D" id="1.10.150.130">
    <property type="match status" value="1"/>
</dbReference>
<name>A0A840TZH7_9BACT</name>
<keyword evidence="3 5" id="KW-0238">DNA-binding</keyword>
<dbReference type="InterPro" id="IPR044068">
    <property type="entry name" value="CB"/>
</dbReference>
<evidence type="ECO:0000259" key="7">
    <source>
        <dbReference type="PROSITE" id="PS51900"/>
    </source>
</evidence>
<dbReference type="Gene3D" id="1.10.443.10">
    <property type="entry name" value="Intergrase catalytic core"/>
    <property type="match status" value="1"/>
</dbReference>
<dbReference type="PROSITE" id="PS51898">
    <property type="entry name" value="TYR_RECOMBINASE"/>
    <property type="match status" value="1"/>
</dbReference>
<dbReference type="Proteomes" id="UP000557307">
    <property type="component" value="Unassembled WGS sequence"/>
</dbReference>
<dbReference type="Pfam" id="PF13102">
    <property type="entry name" value="Phage_int_SAM_5"/>
    <property type="match status" value="1"/>
</dbReference>
<evidence type="ECO:0000256" key="2">
    <source>
        <dbReference type="ARBA" id="ARBA00022908"/>
    </source>
</evidence>
<dbReference type="PANTHER" id="PTHR30349:SF64">
    <property type="entry name" value="PROPHAGE INTEGRASE INTD-RELATED"/>
    <property type="match status" value="1"/>
</dbReference>
<feature type="domain" description="Tyr recombinase" evidence="6">
    <location>
        <begin position="219"/>
        <end position="434"/>
    </location>
</feature>
<dbReference type="EMBL" id="JACHGF010000004">
    <property type="protein sequence ID" value="MBB5285039.1"/>
    <property type="molecule type" value="Genomic_DNA"/>
</dbReference>
<evidence type="ECO:0000256" key="1">
    <source>
        <dbReference type="ARBA" id="ARBA00008857"/>
    </source>
</evidence>
<organism evidence="8 9">
    <name type="scientific">Rhabdobacter roseus</name>
    <dbReference type="NCBI Taxonomy" id="1655419"/>
    <lineage>
        <taxon>Bacteria</taxon>
        <taxon>Pseudomonadati</taxon>
        <taxon>Bacteroidota</taxon>
        <taxon>Cytophagia</taxon>
        <taxon>Cytophagales</taxon>
        <taxon>Cytophagaceae</taxon>
        <taxon>Rhabdobacter</taxon>
    </lineage>
</organism>
<dbReference type="InterPro" id="IPR011010">
    <property type="entry name" value="DNA_brk_join_enz"/>
</dbReference>
<keyword evidence="2" id="KW-0229">DNA integration</keyword>
<dbReference type="AlphaFoldDB" id="A0A840TZH7"/>
<dbReference type="GO" id="GO:0006310">
    <property type="term" value="P:DNA recombination"/>
    <property type="evidence" value="ECO:0007669"/>
    <property type="project" value="UniProtKB-KW"/>
</dbReference>
<dbReference type="PROSITE" id="PS51900">
    <property type="entry name" value="CB"/>
    <property type="match status" value="1"/>
</dbReference>
<gene>
    <name evidence="8" type="ORF">HNQ92_003187</name>
</gene>
<dbReference type="PANTHER" id="PTHR30349">
    <property type="entry name" value="PHAGE INTEGRASE-RELATED"/>
    <property type="match status" value="1"/>
</dbReference>
<keyword evidence="4" id="KW-0233">DNA recombination</keyword>
<sequence length="439" mass="51083">MIAFIMKSSPSRCTLSPELNNRPSRDDLYTIYIRIIENRKKKRIKTDLAIPKEHFNPKAEYGHWVKRKDPKHAKYNRQIEKAIIELQEEIQWIRDQGLPVFESINREPDPNSESTLTVQQHFDSILEATKVEYSYIYYKGSMSKLNRFADFIGTEVPLTDVNPEHIRLFKLHLIEKKLSNVTINNIMKAIHNAFLPALRAGTIEKDPFRANTSLTEYPSQKPRLTDEQINQLEALYLKSDKAKNWTFHARNMYLFSYYNAGIRVADLIQLRRGNITPDGRLEYEMDKTGHRKSIALNAGARRILDIYFNPMANPMDYLFPVLDSNAPYAHYITHREKKDMDFELKKMLFNAITTKTSQINNNLKIVSEAIELGFNITFHTARHSFADKARRSMKKEGSKVTMYDIKNALGHKSVVTTERYINSFDKESLDEAMGSIFDL</sequence>
<dbReference type="InterPro" id="IPR010998">
    <property type="entry name" value="Integrase_recombinase_N"/>
</dbReference>
<dbReference type="InterPro" id="IPR050090">
    <property type="entry name" value="Tyrosine_recombinase_XerCD"/>
</dbReference>
<evidence type="ECO:0000259" key="6">
    <source>
        <dbReference type="PROSITE" id="PS51898"/>
    </source>
</evidence>
<comment type="similarity">
    <text evidence="1">Belongs to the 'phage' integrase family.</text>
</comment>
<dbReference type="Pfam" id="PF00589">
    <property type="entry name" value="Phage_integrase"/>
    <property type="match status" value="1"/>
</dbReference>
<evidence type="ECO:0000313" key="8">
    <source>
        <dbReference type="EMBL" id="MBB5285039.1"/>
    </source>
</evidence>
<dbReference type="InterPro" id="IPR002104">
    <property type="entry name" value="Integrase_catalytic"/>
</dbReference>
<reference evidence="8 9" key="1">
    <citation type="submission" date="2020-08" db="EMBL/GenBank/DDBJ databases">
        <title>Genomic Encyclopedia of Type Strains, Phase IV (KMG-IV): sequencing the most valuable type-strain genomes for metagenomic binning, comparative biology and taxonomic classification.</title>
        <authorList>
            <person name="Goeker M."/>
        </authorList>
    </citation>
    <scope>NUCLEOTIDE SEQUENCE [LARGE SCALE GENOMIC DNA]</scope>
    <source>
        <strain evidence="8 9">DSM 105074</strain>
    </source>
</reference>
<accession>A0A840TZH7</accession>
<dbReference type="GO" id="GO:0003677">
    <property type="term" value="F:DNA binding"/>
    <property type="evidence" value="ECO:0007669"/>
    <property type="project" value="UniProtKB-UniRule"/>
</dbReference>
<dbReference type="InterPro" id="IPR035386">
    <property type="entry name" value="Arm-DNA-bind_5"/>
</dbReference>
<dbReference type="GO" id="GO:0015074">
    <property type="term" value="P:DNA integration"/>
    <property type="evidence" value="ECO:0007669"/>
    <property type="project" value="UniProtKB-KW"/>
</dbReference>
<evidence type="ECO:0000256" key="4">
    <source>
        <dbReference type="ARBA" id="ARBA00023172"/>
    </source>
</evidence>
<dbReference type="RefSeq" id="WP_184174977.1">
    <property type="nucleotide sequence ID" value="NZ_JACHGF010000004.1"/>
</dbReference>
<evidence type="ECO:0000256" key="3">
    <source>
        <dbReference type="ARBA" id="ARBA00023125"/>
    </source>
</evidence>
<dbReference type="InterPro" id="IPR025269">
    <property type="entry name" value="SAM-like_dom"/>
</dbReference>
<dbReference type="InterPro" id="IPR013762">
    <property type="entry name" value="Integrase-like_cat_sf"/>
</dbReference>
<dbReference type="Pfam" id="PF17293">
    <property type="entry name" value="Arm-DNA-bind_5"/>
    <property type="match status" value="1"/>
</dbReference>